<proteinExistence type="predicted"/>
<feature type="compositionally biased region" description="Low complexity" evidence="1">
    <location>
        <begin position="296"/>
        <end position="330"/>
    </location>
</feature>
<feature type="compositionally biased region" description="Polar residues" evidence="1">
    <location>
        <begin position="22"/>
        <end position="49"/>
    </location>
</feature>
<dbReference type="Proteomes" id="UP000243876">
    <property type="component" value="Unassembled WGS sequence"/>
</dbReference>
<feature type="compositionally biased region" description="Acidic residues" evidence="1">
    <location>
        <begin position="217"/>
        <end position="228"/>
    </location>
</feature>
<feature type="compositionally biased region" description="Polar residues" evidence="1">
    <location>
        <begin position="1"/>
        <end position="13"/>
    </location>
</feature>
<keyword evidence="3" id="KW-1185">Reference proteome</keyword>
<feature type="compositionally biased region" description="Low complexity" evidence="1">
    <location>
        <begin position="50"/>
        <end position="63"/>
    </location>
</feature>
<feature type="non-terminal residue" evidence="2">
    <location>
        <position position="1"/>
    </location>
</feature>
<dbReference type="EMBL" id="CENE01000001">
    <property type="protein sequence ID" value="CEQ38858.1"/>
    <property type="molecule type" value="Genomic_DNA"/>
</dbReference>
<protein>
    <submittedName>
        <fullName evidence="2">SPOSA6832_00315-mRNA-1:cds</fullName>
    </submittedName>
</protein>
<accession>A0A0D6EGF3</accession>
<evidence type="ECO:0000313" key="2">
    <source>
        <dbReference type="EMBL" id="CEQ38858.1"/>
    </source>
</evidence>
<sequence>MSSYGTRRNSAASQPVPIGGYQLSTSASQSSFGTPLSSSVGKQKRSSTISMTRRLSSSTQSSRPGLALSPHSVPVSTFAGRGRSTSISHPEDDEEDAPQQSGKSRKDKGQTFECEKCSKVYRHSTCLTKHRWHWKEASKLLLSKHQQVQLLEGAAILAAAPAAVSPPSSGLLGSSEHGINIHSLTASVTRPFGSPRFAPSSLLSDVGDFDTSRSEVSIDEDSDDDLEEGSSPAAEGLGQMNEADEDEQIMEDGMFDLDLGGSNDISPALPSSIPAHSSATSLGRAHLSHPATRQISPSDSSEYASGSSRSSSAARPPIRSSDSGFGSLSRSGTIKVPAVQATQAVVHGATTGPAKPIMGFFVPGR</sequence>
<organism evidence="2 3">
    <name type="scientific">Sporidiobolus salmonicolor</name>
    <name type="common">Yeast-like fungus</name>
    <name type="synonym">Sporobolomyces salmonicolor</name>
    <dbReference type="NCBI Taxonomy" id="5005"/>
    <lineage>
        <taxon>Eukaryota</taxon>
        <taxon>Fungi</taxon>
        <taxon>Dikarya</taxon>
        <taxon>Basidiomycota</taxon>
        <taxon>Pucciniomycotina</taxon>
        <taxon>Microbotryomycetes</taxon>
        <taxon>Sporidiobolales</taxon>
        <taxon>Sporidiobolaceae</taxon>
        <taxon>Sporobolomyces</taxon>
    </lineage>
</organism>
<feature type="region of interest" description="Disordered" evidence="1">
    <location>
        <begin position="203"/>
        <end position="241"/>
    </location>
</feature>
<evidence type="ECO:0000313" key="3">
    <source>
        <dbReference type="Proteomes" id="UP000243876"/>
    </source>
</evidence>
<name>A0A0D6EGF3_SPOSA</name>
<dbReference type="OrthoDB" id="2525897at2759"/>
<evidence type="ECO:0000256" key="1">
    <source>
        <dbReference type="SAM" id="MobiDB-lite"/>
    </source>
</evidence>
<feature type="region of interest" description="Disordered" evidence="1">
    <location>
        <begin position="1"/>
        <end position="109"/>
    </location>
</feature>
<gene>
    <name evidence="2" type="primary">SPOSA6832_00315</name>
</gene>
<dbReference type="AlphaFoldDB" id="A0A0D6EGF3"/>
<feature type="region of interest" description="Disordered" evidence="1">
    <location>
        <begin position="255"/>
        <end position="330"/>
    </location>
</feature>
<reference evidence="3" key="1">
    <citation type="submission" date="2015-02" db="EMBL/GenBank/DDBJ databases">
        <authorList>
            <person name="Gon?alves P."/>
        </authorList>
    </citation>
    <scope>NUCLEOTIDE SEQUENCE [LARGE SCALE GENOMIC DNA]</scope>
</reference>